<dbReference type="AlphaFoldDB" id="A0A2U9IDJ6"/>
<keyword evidence="3" id="KW-0408">Iron</keyword>
<dbReference type="CDD" id="cd01335">
    <property type="entry name" value="Radical_SAM"/>
    <property type="match status" value="1"/>
</dbReference>
<reference evidence="6 7" key="1">
    <citation type="submission" date="2018-05" db="EMBL/GenBank/DDBJ databases">
        <title>Complete Genome Sequences of Extremely Thermoacidophilic, Metal-Mobilizing Type-Strain Members of the Archaeal Family Sulfolobaceae: Acidianus brierleyi DSM-1651T, Acidianus sulfidivorans DSM-18786T, Metallosphaera hakonensis DSM-7519T, and Metallosphaera prunae DSM-10039T.</title>
        <authorList>
            <person name="Counts J.A."/>
            <person name="Kelly R.M."/>
        </authorList>
    </citation>
    <scope>NUCLEOTIDE SEQUENCE [LARGE SCALE GENOMIC DNA]</scope>
    <source>
        <strain evidence="6 7">DSM 1651</strain>
    </source>
</reference>
<evidence type="ECO:0000256" key="2">
    <source>
        <dbReference type="ARBA" id="ARBA00022723"/>
    </source>
</evidence>
<evidence type="ECO:0000256" key="3">
    <source>
        <dbReference type="ARBA" id="ARBA00023004"/>
    </source>
</evidence>
<dbReference type="SFLD" id="SFLDS00029">
    <property type="entry name" value="Radical_SAM"/>
    <property type="match status" value="1"/>
</dbReference>
<gene>
    <name evidence="6" type="ORF">DFR85_05445</name>
</gene>
<keyword evidence="1" id="KW-0949">S-adenosyl-L-methionine</keyword>
<dbReference type="RefSeq" id="WP_110269999.1">
    <property type="nucleotide sequence ID" value="NZ_CP029289.2"/>
</dbReference>
<dbReference type="GeneID" id="36831579"/>
<dbReference type="KEGG" id="abri:DFR85_05445"/>
<dbReference type="SUPFAM" id="SSF102114">
    <property type="entry name" value="Radical SAM enzymes"/>
    <property type="match status" value="1"/>
</dbReference>
<keyword evidence="7" id="KW-1185">Reference proteome</keyword>
<feature type="domain" description="Radical SAM core" evidence="5">
    <location>
        <begin position="4"/>
        <end position="221"/>
    </location>
</feature>
<evidence type="ECO:0000256" key="1">
    <source>
        <dbReference type="ARBA" id="ARBA00022691"/>
    </source>
</evidence>
<dbReference type="GO" id="GO:0051536">
    <property type="term" value="F:iron-sulfur cluster binding"/>
    <property type="evidence" value="ECO:0007669"/>
    <property type="project" value="UniProtKB-KW"/>
</dbReference>
<dbReference type="InterPro" id="IPR013785">
    <property type="entry name" value="Aldolase_TIM"/>
</dbReference>
<dbReference type="InterPro" id="IPR058240">
    <property type="entry name" value="rSAM_sf"/>
</dbReference>
<dbReference type="SMART" id="SM00729">
    <property type="entry name" value="Elp3"/>
    <property type="match status" value="1"/>
</dbReference>
<evidence type="ECO:0000313" key="7">
    <source>
        <dbReference type="Proteomes" id="UP000248044"/>
    </source>
</evidence>
<accession>A0A2U9IDJ6</accession>
<dbReference type="Gene3D" id="3.20.20.70">
    <property type="entry name" value="Aldolase class I"/>
    <property type="match status" value="1"/>
</dbReference>
<dbReference type="PANTHER" id="PTHR43288:SF2">
    <property type="entry name" value="RADICAL SAM CORE DOMAIN-CONTAINING PROTEIN"/>
    <property type="match status" value="1"/>
</dbReference>
<dbReference type="GO" id="GO:0003824">
    <property type="term" value="F:catalytic activity"/>
    <property type="evidence" value="ECO:0007669"/>
    <property type="project" value="InterPro"/>
</dbReference>
<dbReference type="PANTHER" id="PTHR43288">
    <property type="entry name" value="BIOTIN SYNTHASE-RELATED PROTEIN, RADICAL SAM SUPERFAMILY"/>
    <property type="match status" value="1"/>
</dbReference>
<dbReference type="PROSITE" id="PS51918">
    <property type="entry name" value="RADICAL_SAM"/>
    <property type="match status" value="1"/>
</dbReference>
<sequence>MIGGFIIKRKFTVLSVTGSSCALNCFYCSTKYISSMESALTPDEMYKKIIELYNNGVKGFLISGGFNEKGELPIRNYIHIMKKVKKEMGVVFNIHPGILDKETIEDLKDVVDMVDYEFPYSIGAFKSKGVKREREDYIKTLENLIDFGPKYVVPHIMLGIPSDTDEEIENSLKILSSYKPYLINFLILIPTPNTPSRILKPMNVEKALRFIELGSKLMKGHVSVGCMRPYQIKEQLDREVIKRGLVERIANPHHKVIKEFNLKLFDACCSLPEKYLEDFKYETNN</sequence>
<evidence type="ECO:0000259" key="5">
    <source>
        <dbReference type="PROSITE" id="PS51918"/>
    </source>
</evidence>
<keyword evidence="4" id="KW-0411">Iron-sulfur</keyword>
<organism evidence="6 7">
    <name type="scientific">Acidianus brierleyi</name>
    <dbReference type="NCBI Taxonomy" id="41673"/>
    <lineage>
        <taxon>Archaea</taxon>
        <taxon>Thermoproteota</taxon>
        <taxon>Thermoprotei</taxon>
        <taxon>Sulfolobales</taxon>
        <taxon>Sulfolobaceae</taxon>
        <taxon>Acidianus</taxon>
    </lineage>
</organism>
<dbReference type="EMBL" id="CP029289">
    <property type="protein sequence ID" value="AWR94118.1"/>
    <property type="molecule type" value="Genomic_DNA"/>
</dbReference>
<name>A0A2U9IDJ6_9CREN</name>
<dbReference type="InterPro" id="IPR007197">
    <property type="entry name" value="rSAM"/>
</dbReference>
<keyword evidence="2" id="KW-0479">Metal-binding</keyword>
<dbReference type="OrthoDB" id="35347at2157"/>
<proteinExistence type="predicted"/>
<dbReference type="Pfam" id="PF04055">
    <property type="entry name" value="Radical_SAM"/>
    <property type="match status" value="1"/>
</dbReference>
<dbReference type="GO" id="GO:0046872">
    <property type="term" value="F:metal ion binding"/>
    <property type="evidence" value="ECO:0007669"/>
    <property type="project" value="UniProtKB-KW"/>
</dbReference>
<dbReference type="Proteomes" id="UP000248044">
    <property type="component" value="Chromosome"/>
</dbReference>
<evidence type="ECO:0000313" key="6">
    <source>
        <dbReference type="EMBL" id="AWR94118.1"/>
    </source>
</evidence>
<dbReference type="SFLD" id="SFLDG01113">
    <property type="entry name" value="Uncharacterised_Radical_SAM_Su"/>
    <property type="match status" value="1"/>
</dbReference>
<evidence type="ECO:0000256" key="4">
    <source>
        <dbReference type="ARBA" id="ARBA00023014"/>
    </source>
</evidence>
<protein>
    <submittedName>
        <fullName evidence="6">Radical SAM protein</fullName>
    </submittedName>
</protein>
<dbReference type="InterPro" id="IPR006638">
    <property type="entry name" value="Elp3/MiaA/NifB-like_rSAM"/>
</dbReference>